<name>A0A7X0B0Z3_9PROT</name>
<accession>A0A7X0B0Z3</accession>
<dbReference type="Proteomes" id="UP000539175">
    <property type="component" value="Unassembled WGS sequence"/>
</dbReference>
<dbReference type="Pfam" id="PF00534">
    <property type="entry name" value="Glycos_transf_1"/>
    <property type="match status" value="1"/>
</dbReference>
<organism evidence="4 5">
    <name type="scientific">Nitrospirillum iridis</name>
    <dbReference type="NCBI Taxonomy" id="765888"/>
    <lineage>
        <taxon>Bacteria</taxon>
        <taxon>Pseudomonadati</taxon>
        <taxon>Pseudomonadota</taxon>
        <taxon>Alphaproteobacteria</taxon>
        <taxon>Rhodospirillales</taxon>
        <taxon>Azospirillaceae</taxon>
        <taxon>Nitrospirillum</taxon>
    </lineage>
</organism>
<dbReference type="SUPFAM" id="SSF53756">
    <property type="entry name" value="UDP-Glycosyltransferase/glycogen phosphorylase"/>
    <property type="match status" value="1"/>
</dbReference>
<evidence type="ECO:0000259" key="2">
    <source>
        <dbReference type="Pfam" id="PF00534"/>
    </source>
</evidence>
<feature type="domain" description="Glycosyltransferase subfamily 4-like N-terminal" evidence="3">
    <location>
        <begin position="44"/>
        <end position="206"/>
    </location>
</feature>
<proteinExistence type="predicted"/>
<reference evidence="4 5" key="1">
    <citation type="submission" date="2020-08" db="EMBL/GenBank/DDBJ databases">
        <title>Genomic Encyclopedia of Type Strains, Phase IV (KMG-IV): sequencing the most valuable type-strain genomes for metagenomic binning, comparative biology and taxonomic classification.</title>
        <authorList>
            <person name="Goeker M."/>
        </authorList>
    </citation>
    <scope>NUCLEOTIDE SEQUENCE [LARGE SCALE GENOMIC DNA]</scope>
    <source>
        <strain evidence="4 5">DSM 22198</strain>
    </source>
</reference>
<dbReference type="InterPro" id="IPR028098">
    <property type="entry name" value="Glyco_trans_4-like_N"/>
</dbReference>
<keyword evidence="4" id="KW-0808">Transferase</keyword>
<gene>
    <name evidence="4" type="ORF">FHS74_004246</name>
</gene>
<dbReference type="InterPro" id="IPR001296">
    <property type="entry name" value="Glyco_trans_1"/>
</dbReference>
<keyword evidence="5" id="KW-1185">Reference proteome</keyword>
<evidence type="ECO:0000259" key="3">
    <source>
        <dbReference type="Pfam" id="PF13579"/>
    </source>
</evidence>
<dbReference type="RefSeq" id="WP_184804673.1">
    <property type="nucleotide sequence ID" value="NZ_JACIIZ010000013.1"/>
</dbReference>
<dbReference type="AlphaFoldDB" id="A0A7X0B0Z3"/>
<feature type="domain" description="Glycosyl transferase family 1" evidence="2">
    <location>
        <begin position="218"/>
        <end position="353"/>
    </location>
</feature>
<dbReference type="PANTHER" id="PTHR12526">
    <property type="entry name" value="GLYCOSYLTRANSFERASE"/>
    <property type="match status" value="1"/>
</dbReference>
<feature type="region of interest" description="Disordered" evidence="1">
    <location>
        <begin position="1"/>
        <end position="26"/>
    </location>
</feature>
<dbReference type="PANTHER" id="PTHR12526:SF636">
    <property type="entry name" value="BLL3647 PROTEIN"/>
    <property type="match status" value="1"/>
</dbReference>
<evidence type="ECO:0000313" key="5">
    <source>
        <dbReference type="Proteomes" id="UP000539175"/>
    </source>
</evidence>
<dbReference type="EMBL" id="JACIIZ010000013">
    <property type="protein sequence ID" value="MBB6253670.1"/>
    <property type="molecule type" value="Genomic_DNA"/>
</dbReference>
<dbReference type="GO" id="GO:0016757">
    <property type="term" value="F:glycosyltransferase activity"/>
    <property type="evidence" value="ECO:0007669"/>
    <property type="project" value="InterPro"/>
</dbReference>
<dbReference type="Gene3D" id="3.40.50.2000">
    <property type="entry name" value="Glycogen Phosphorylase B"/>
    <property type="match status" value="2"/>
</dbReference>
<protein>
    <submittedName>
        <fullName evidence="4">Glycosyltransferase involved in cell wall biosynthesis</fullName>
    </submittedName>
</protein>
<comment type="caution">
    <text evidence="4">The sequence shown here is derived from an EMBL/GenBank/DDBJ whole genome shotgun (WGS) entry which is preliminary data.</text>
</comment>
<evidence type="ECO:0000313" key="4">
    <source>
        <dbReference type="EMBL" id="MBB6253670.1"/>
    </source>
</evidence>
<evidence type="ECO:0000256" key="1">
    <source>
        <dbReference type="SAM" id="MobiDB-lite"/>
    </source>
</evidence>
<sequence length="413" mass="43326">MDSVFSPAPSQAPADGHAALDRPPVAPPRARPLRILHIVESAATGVGRHLLDLLEGTLARGHGADVLFSPTREDDIFRQGRARLGTVRFRAIAMRRAPNPMDLKALWAVRRHMASFGPYDIIHGHSSKGGMLARLAGIGTTAKVVYTPHAISTLDPTLGRLKRAVYTAGEVALAHLTDGVIAVSTGERAHIVSLGIPAVRVTTIPNAIEPPVPAPRADTRRELGLAPGHLAIGFVGRLTAHKGIDILISAFARAHAAAPHARLIIIGDGPWGDEARGQAETLGCATAITWLGARDAVRFYSAFDLLAQPSRYEGLSYTLLEAAAVGLPILATDVGGTRDVIDDDVTGVVAPAPGRRAETDGGAFGTLLTRLVTDPGRLARHAAAASARVAPGGQARMVTRTLSLYQSLISKAG</sequence>
<dbReference type="Pfam" id="PF13579">
    <property type="entry name" value="Glyco_trans_4_4"/>
    <property type="match status" value="1"/>
</dbReference>